<gene>
    <name evidence="2" type="ORF">J3R30DRAFT_3698409</name>
</gene>
<evidence type="ECO:0000259" key="1">
    <source>
        <dbReference type="Pfam" id="PF12937"/>
    </source>
</evidence>
<dbReference type="Proteomes" id="UP001150266">
    <property type="component" value="Unassembled WGS sequence"/>
</dbReference>
<protein>
    <recommendedName>
        <fullName evidence="1">F-box domain-containing protein</fullName>
    </recommendedName>
</protein>
<sequence length="444" mass="50347">MKISGQPSTYQLNTSLVTKRDTSHYFKGQFSVSVAGAMLAPIYNLPNEMLFEIFSQCLASENPRHLQILLIHVCRQWRQVAMSSPSLWTDLRWRPTAELGTSLPRIWSISRTLRFPLAFTTKPSSFHPLLPSNAVTDFSTSMLRYSVFFSAPHLAKFTNTREARIGTHVGSSNINGIAVDTLRRGIGTTYPVVQYTIQLDFTVNQLRGRSGSEYRRLTTAVPQPLISNDLVFPFLQLLKLNIYKKGWAGTPHFECHLLRSITAPALRTLKLHHTNDVPAPWYQDDLGVDVVLSFQLRSLALLEELVLHGVPIPSEEKLEKPLLILPALTRLTYNSSSFDIVILLELLQYKNESPPLLPALTYLEFDLRHEICLSCLADMIESRWWPNKLLESSPSGKYIARLEHIHISRDNGCFYLKIAVHRINVCRDQGFCLDGAHHIDKASS</sequence>
<reference evidence="2" key="1">
    <citation type="submission" date="2022-08" db="EMBL/GenBank/DDBJ databases">
        <title>A Global Phylogenomic Analysis of the Shiitake Genus Lentinula.</title>
        <authorList>
            <consortium name="DOE Joint Genome Institute"/>
            <person name="Sierra-Patev S."/>
            <person name="Min B."/>
            <person name="Naranjo-Ortiz M."/>
            <person name="Looney B."/>
            <person name="Konkel Z."/>
            <person name="Slot J.C."/>
            <person name="Sakamoto Y."/>
            <person name="Steenwyk J.L."/>
            <person name="Rokas A."/>
            <person name="Carro J."/>
            <person name="Camarero S."/>
            <person name="Ferreira P."/>
            <person name="Molpeceres G."/>
            <person name="Ruiz-Duenas F.J."/>
            <person name="Serrano A."/>
            <person name="Henrissat B."/>
            <person name="Drula E."/>
            <person name="Hughes K.W."/>
            <person name="Mata J.L."/>
            <person name="Ishikawa N.K."/>
            <person name="Vargas-Isla R."/>
            <person name="Ushijima S."/>
            <person name="Smith C.A."/>
            <person name="Ahrendt S."/>
            <person name="Andreopoulos W."/>
            <person name="He G."/>
            <person name="Labutti K."/>
            <person name="Lipzen A."/>
            <person name="Ng V."/>
            <person name="Riley R."/>
            <person name="Sandor L."/>
            <person name="Barry K."/>
            <person name="Martinez A.T."/>
            <person name="Xiao Y."/>
            <person name="Gibbons J.G."/>
            <person name="Terashima K."/>
            <person name="Grigoriev I.V."/>
            <person name="Hibbett D.S."/>
        </authorList>
    </citation>
    <scope>NUCLEOTIDE SEQUENCE</scope>
    <source>
        <strain evidence="2">JLM2183</strain>
    </source>
</reference>
<comment type="caution">
    <text evidence="2">The sequence shown here is derived from an EMBL/GenBank/DDBJ whole genome shotgun (WGS) entry which is preliminary data.</text>
</comment>
<evidence type="ECO:0000313" key="3">
    <source>
        <dbReference type="Proteomes" id="UP001150266"/>
    </source>
</evidence>
<dbReference type="SUPFAM" id="SSF81383">
    <property type="entry name" value="F-box domain"/>
    <property type="match status" value="1"/>
</dbReference>
<feature type="domain" description="F-box" evidence="1">
    <location>
        <begin position="43"/>
        <end position="91"/>
    </location>
</feature>
<proteinExistence type="predicted"/>
<dbReference type="Gene3D" id="1.20.1280.50">
    <property type="match status" value="1"/>
</dbReference>
<name>A0A9W9AIH3_9AGAR</name>
<dbReference type="InterPro" id="IPR001810">
    <property type="entry name" value="F-box_dom"/>
</dbReference>
<organism evidence="2 3">
    <name type="scientific">Lentinula aciculospora</name>
    <dbReference type="NCBI Taxonomy" id="153920"/>
    <lineage>
        <taxon>Eukaryota</taxon>
        <taxon>Fungi</taxon>
        <taxon>Dikarya</taxon>
        <taxon>Basidiomycota</taxon>
        <taxon>Agaricomycotina</taxon>
        <taxon>Agaricomycetes</taxon>
        <taxon>Agaricomycetidae</taxon>
        <taxon>Agaricales</taxon>
        <taxon>Marasmiineae</taxon>
        <taxon>Omphalotaceae</taxon>
        <taxon>Lentinula</taxon>
    </lineage>
</organism>
<evidence type="ECO:0000313" key="2">
    <source>
        <dbReference type="EMBL" id="KAJ4483549.1"/>
    </source>
</evidence>
<dbReference type="Pfam" id="PF12937">
    <property type="entry name" value="F-box-like"/>
    <property type="match status" value="1"/>
</dbReference>
<dbReference type="EMBL" id="JAOTPV010000004">
    <property type="protein sequence ID" value="KAJ4483549.1"/>
    <property type="molecule type" value="Genomic_DNA"/>
</dbReference>
<dbReference type="InterPro" id="IPR036047">
    <property type="entry name" value="F-box-like_dom_sf"/>
</dbReference>
<accession>A0A9W9AIH3</accession>
<dbReference type="AlphaFoldDB" id="A0A9W9AIH3"/>
<keyword evidence="3" id="KW-1185">Reference proteome</keyword>
<dbReference type="OrthoDB" id="2269034at2759"/>